<dbReference type="Gene3D" id="3.40.50.300">
    <property type="entry name" value="P-loop containing nucleotide triphosphate hydrolases"/>
    <property type="match status" value="1"/>
</dbReference>
<dbReference type="InterPro" id="IPR002110">
    <property type="entry name" value="Ankyrin_rpt"/>
</dbReference>
<dbReference type="PROSITE" id="PS50297">
    <property type="entry name" value="ANK_REP_REGION"/>
    <property type="match status" value="2"/>
</dbReference>
<keyword evidence="2" id="KW-0040">ANK repeat</keyword>
<reference evidence="4" key="1">
    <citation type="journal article" date="2023" name="Mol. Phylogenet. Evol.">
        <title>Genome-scale phylogeny and comparative genomics of the fungal order Sordariales.</title>
        <authorList>
            <person name="Hensen N."/>
            <person name="Bonometti L."/>
            <person name="Westerberg I."/>
            <person name="Brannstrom I.O."/>
            <person name="Guillou S."/>
            <person name="Cros-Aarteil S."/>
            <person name="Calhoun S."/>
            <person name="Haridas S."/>
            <person name="Kuo A."/>
            <person name="Mondo S."/>
            <person name="Pangilinan J."/>
            <person name="Riley R."/>
            <person name="LaButti K."/>
            <person name="Andreopoulos B."/>
            <person name="Lipzen A."/>
            <person name="Chen C."/>
            <person name="Yan M."/>
            <person name="Daum C."/>
            <person name="Ng V."/>
            <person name="Clum A."/>
            <person name="Steindorff A."/>
            <person name="Ohm R.A."/>
            <person name="Martin F."/>
            <person name="Silar P."/>
            <person name="Natvig D.O."/>
            <person name="Lalanne C."/>
            <person name="Gautier V."/>
            <person name="Ament-Velasquez S.L."/>
            <person name="Kruys A."/>
            <person name="Hutchinson M.I."/>
            <person name="Powell A.J."/>
            <person name="Barry K."/>
            <person name="Miller A.N."/>
            <person name="Grigoriev I.V."/>
            <person name="Debuchy R."/>
            <person name="Gladieux P."/>
            <person name="Hiltunen Thoren M."/>
            <person name="Johannesson H."/>
        </authorList>
    </citation>
    <scope>NUCLEOTIDE SEQUENCE</scope>
    <source>
        <strain evidence="4">CBS 560.94</strain>
    </source>
</reference>
<dbReference type="InterPro" id="IPR053137">
    <property type="entry name" value="NLR-like"/>
</dbReference>
<dbReference type="RefSeq" id="XP_062677869.1">
    <property type="nucleotide sequence ID" value="XM_062825200.1"/>
</dbReference>
<dbReference type="InterPro" id="IPR035994">
    <property type="entry name" value="Nucleoside_phosphorylase_sf"/>
</dbReference>
<keyword evidence="1" id="KW-0677">Repeat</keyword>
<sequence>MATERTDNPRSHSDYTIGWVCALAKEQTAATAMLDIEYEDDLPIPEDDYNIYTRGSIGKHNVVIACLPEGIIGTTAAATVVKEMLRTFPSIRFGLMVGIGGGIPNIQDHDVRLGDVVVSVPQETFPGVVQWDLGKAEQEGFKRIGSLNHPPNLLLSAVSKLRTRHAMRGPRIPAYLDQLARNWPLLASEYLRSDALRDILFESEYPHDKNKLNNDCQLCDATRIVSREPRAAKMKIHYGLIASGNQVIKDAMVRDKLNDKLGGNVLCIEMEAAGLMNNFPCLVIRGICDYADAHKNKRWQEHAAAIAAAYAKEFLQEVAPTAVNRERAALEVIQEVKQNVFKTAEDVNYIRSDLKRQEDLAIIEWLTPMNHGSQHSLYRDRRQPETGSKVLFCQGIPGAGKSVLSALVIEDLSSAFGQTASIGIAYIYCDYQRHDQQTPLQLISSLTKQLCLLNTTLPPYVKDLYNLHQPRSTTPSLKEICEVFQNIVRSYTQVYVLIDALDELSAKAGYRNTFLDELLKVKDSSPTLNMLFTSRPLAVPEVRHFFSHAMKMEISAPREDINKFIDGYLAQLSPDALIPNNDDLREEVKGAVAQAVSGMFLLARLYLDSLVDKLSPNQVRCALEVMKNQNRGVDKKSMEDTLCNAYDHTMARITGQKKDIAEHAMYVLLWLTYTQRPLKVDELRHALAVKVGAKDLNRGDLIPHLNLSMYAGLAVIDDKTQEVRLVHYTTQEYLEQRHFKPALYTNPHVTITDICVTYLMLSVFKSGPCSLKDEYIERISAYSLYLYAARYWAHHARLCSEPSELLLKFLGCNEATRGAAQADHVGTSFYFTKANSAKLRSEGSYFCKLRSELHLAARYDLHQAVEALLEKGHDLNALETRKTPLYVALEHGNITTAQILLRKGEQVIRSGGIPVLHAFCADIYGHTEVDVSMVDDLLNRGARIAYDCGNCPLLVWGAGYDQEQLVDLLLQRGAKVESLNDYRFTPLFAAASVGHTTAAPAATNSPAMPGLAANCDGFYKVASGDSCDTIASKNSITTTQFKSWNTEIDARTYLPHNLNPYGAHY</sequence>
<dbReference type="InterPro" id="IPR056884">
    <property type="entry name" value="NPHP3-like_N"/>
</dbReference>
<dbReference type="EMBL" id="JAUEPP010000008">
    <property type="protein sequence ID" value="KAK3338418.1"/>
    <property type="molecule type" value="Genomic_DNA"/>
</dbReference>
<feature type="domain" description="LysM" evidence="3">
    <location>
        <begin position="1017"/>
        <end position="1065"/>
    </location>
</feature>
<protein>
    <submittedName>
        <fullName evidence="4">Purine and uridine phosphorylase</fullName>
    </submittedName>
</protein>
<dbReference type="SUPFAM" id="SSF48403">
    <property type="entry name" value="Ankyrin repeat"/>
    <property type="match status" value="1"/>
</dbReference>
<dbReference type="PANTHER" id="PTHR46082:SF11">
    <property type="entry name" value="AAA+ ATPASE DOMAIN-CONTAINING PROTEIN-RELATED"/>
    <property type="match status" value="1"/>
</dbReference>
<evidence type="ECO:0000259" key="3">
    <source>
        <dbReference type="PROSITE" id="PS51782"/>
    </source>
</evidence>
<feature type="repeat" description="ANK" evidence="2">
    <location>
        <begin position="880"/>
        <end position="907"/>
    </location>
</feature>
<dbReference type="Pfam" id="PF22939">
    <property type="entry name" value="WHD_GPIID"/>
    <property type="match status" value="1"/>
</dbReference>
<dbReference type="PANTHER" id="PTHR46082">
    <property type="entry name" value="ATP/GTP-BINDING PROTEIN-RELATED"/>
    <property type="match status" value="1"/>
</dbReference>
<dbReference type="SUPFAM" id="SSF52540">
    <property type="entry name" value="P-loop containing nucleoside triphosphate hydrolases"/>
    <property type="match status" value="1"/>
</dbReference>
<dbReference type="InterPro" id="IPR027417">
    <property type="entry name" value="P-loop_NTPase"/>
</dbReference>
<keyword evidence="5" id="KW-1185">Reference proteome</keyword>
<accession>A0AAE0MNR3</accession>
<dbReference type="Pfam" id="PF12796">
    <property type="entry name" value="Ank_2"/>
    <property type="match status" value="1"/>
</dbReference>
<name>A0AAE0MNR3_9PEZI</name>
<dbReference type="InterPro" id="IPR018392">
    <property type="entry name" value="LysM"/>
</dbReference>
<dbReference type="Pfam" id="PF01476">
    <property type="entry name" value="LysM"/>
    <property type="match status" value="1"/>
</dbReference>
<dbReference type="PROSITE" id="PS50088">
    <property type="entry name" value="ANK_REPEAT"/>
    <property type="match status" value="2"/>
</dbReference>
<dbReference type="Pfam" id="PF24883">
    <property type="entry name" value="NPHP3_N"/>
    <property type="match status" value="1"/>
</dbReference>
<dbReference type="Gene3D" id="3.40.50.1580">
    <property type="entry name" value="Nucleoside phosphorylase domain"/>
    <property type="match status" value="1"/>
</dbReference>
<reference evidence="4" key="2">
    <citation type="submission" date="2023-06" db="EMBL/GenBank/DDBJ databases">
        <authorList>
            <consortium name="Lawrence Berkeley National Laboratory"/>
            <person name="Haridas S."/>
            <person name="Hensen N."/>
            <person name="Bonometti L."/>
            <person name="Westerberg I."/>
            <person name="Brannstrom I.O."/>
            <person name="Guillou S."/>
            <person name="Cros-Aarteil S."/>
            <person name="Calhoun S."/>
            <person name="Kuo A."/>
            <person name="Mondo S."/>
            <person name="Pangilinan J."/>
            <person name="Riley R."/>
            <person name="Labutti K."/>
            <person name="Andreopoulos B."/>
            <person name="Lipzen A."/>
            <person name="Chen C."/>
            <person name="Yanf M."/>
            <person name="Daum C."/>
            <person name="Ng V."/>
            <person name="Clum A."/>
            <person name="Steindorff A."/>
            <person name="Ohm R."/>
            <person name="Martin F."/>
            <person name="Silar P."/>
            <person name="Natvig D."/>
            <person name="Lalanne C."/>
            <person name="Gautier V."/>
            <person name="Ament-Velasquez S.L."/>
            <person name="Kruys A."/>
            <person name="Hutchinson M.I."/>
            <person name="Powell A.J."/>
            <person name="Barry K."/>
            <person name="Miller A.N."/>
            <person name="Grigoriev I.V."/>
            <person name="Debuchy R."/>
            <person name="Gladieux P."/>
            <person name="Thoren M.H."/>
            <person name="Johannesson H."/>
        </authorList>
    </citation>
    <scope>NUCLEOTIDE SEQUENCE</scope>
    <source>
        <strain evidence="4">CBS 560.94</strain>
    </source>
</reference>
<gene>
    <name evidence="4" type="ORF">B0H65DRAFT_435600</name>
</gene>
<evidence type="ECO:0000256" key="1">
    <source>
        <dbReference type="ARBA" id="ARBA00022737"/>
    </source>
</evidence>
<dbReference type="SMART" id="SM00248">
    <property type="entry name" value="ANK"/>
    <property type="match status" value="4"/>
</dbReference>
<dbReference type="Gene3D" id="1.25.40.20">
    <property type="entry name" value="Ankyrin repeat-containing domain"/>
    <property type="match status" value="1"/>
</dbReference>
<evidence type="ECO:0000313" key="4">
    <source>
        <dbReference type="EMBL" id="KAK3338418.1"/>
    </source>
</evidence>
<dbReference type="InterPro" id="IPR054471">
    <property type="entry name" value="GPIID_WHD"/>
</dbReference>
<evidence type="ECO:0000313" key="5">
    <source>
        <dbReference type="Proteomes" id="UP001278500"/>
    </source>
</evidence>
<dbReference type="GO" id="GO:0009116">
    <property type="term" value="P:nucleoside metabolic process"/>
    <property type="evidence" value="ECO:0007669"/>
    <property type="project" value="InterPro"/>
</dbReference>
<dbReference type="GeneID" id="87862354"/>
<dbReference type="InterPro" id="IPR036770">
    <property type="entry name" value="Ankyrin_rpt-contain_sf"/>
</dbReference>
<dbReference type="GO" id="GO:0003824">
    <property type="term" value="F:catalytic activity"/>
    <property type="evidence" value="ECO:0007669"/>
    <property type="project" value="InterPro"/>
</dbReference>
<organism evidence="4 5">
    <name type="scientific">Neurospora tetraspora</name>
    <dbReference type="NCBI Taxonomy" id="94610"/>
    <lineage>
        <taxon>Eukaryota</taxon>
        <taxon>Fungi</taxon>
        <taxon>Dikarya</taxon>
        <taxon>Ascomycota</taxon>
        <taxon>Pezizomycotina</taxon>
        <taxon>Sordariomycetes</taxon>
        <taxon>Sordariomycetidae</taxon>
        <taxon>Sordariales</taxon>
        <taxon>Sordariaceae</taxon>
        <taxon>Neurospora</taxon>
    </lineage>
</organism>
<proteinExistence type="predicted"/>
<dbReference type="SUPFAM" id="SSF54106">
    <property type="entry name" value="LysM domain"/>
    <property type="match status" value="1"/>
</dbReference>
<evidence type="ECO:0000256" key="2">
    <source>
        <dbReference type="PROSITE-ProRule" id="PRU00023"/>
    </source>
</evidence>
<comment type="caution">
    <text evidence="4">The sequence shown here is derived from an EMBL/GenBank/DDBJ whole genome shotgun (WGS) entry which is preliminary data.</text>
</comment>
<dbReference type="PROSITE" id="PS51782">
    <property type="entry name" value="LYSM"/>
    <property type="match status" value="1"/>
</dbReference>
<dbReference type="AlphaFoldDB" id="A0AAE0MNR3"/>
<dbReference type="SUPFAM" id="SSF53167">
    <property type="entry name" value="Purine and uridine phosphorylases"/>
    <property type="match status" value="1"/>
</dbReference>
<dbReference type="Proteomes" id="UP001278500">
    <property type="component" value="Unassembled WGS sequence"/>
</dbReference>
<dbReference type="InterPro" id="IPR036779">
    <property type="entry name" value="LysM_dom_sf"/>
</dbReference>
<dbReference type="Gene3D" id="3.10.350.10">
    <property type="entry name" value="LysM domain"/>
    <property type="match status" value="1"/>
</dbReference>
<dbReference type="CDD" id="cd00118">
    <property type="entry name" value="LysM"/>
    <property type="match status" value="1"/>
</dbReference>
<feature type="repeat" description="ANK" evidence="2">
    <location>
        <begin position="848"/>
        <end position="880"/>
    </location>
</feature>